<evidence type="ECO:0000256" key="2">
    <source>
        <dbReference type="ARBA" id="ARBA00023125"/>
    </source>
</evidence>
<dbReference type="GO" id="GO:0043565">
    <property type="term" value="F:sequence-specific DNA binding"/>
    <property type="evidence" value="ECO:0007669"/>
    <property type="project" value="InterPro"/>
</dbReference>
<proteinExistence type="predicted"/>
<dbReference type="PROSITE" id="PS50956">
    <property type="entry name" value="HTH_ASNC_2"/>
    <property type="match status" value="1"/>
</dbReference>
<organism evidence="5">
    <name type="scientific">Bosea sp. NBC_00436</name>
    <dbReference type="NCBI Taxonomy" id="2969620"/>
    <lineage>
        <taxon>Bacteria</taxon>
        <taxon>Pseudomonadati</taxon>
        <taxon>Pseudomonadota</taxon>
        <taxon>Alphaproteobacteria</taxon>
        <taxon>Hyphomicrobiales</taxon>
        <taxon>Boseaceae</taxon>
        <taxon>Bosea</taxon>
    </lineage>
</organism>
<dbReference type="Pfam" id="PF13412">
    <property type="entry name" value="HTH_24"/>
    <property type="match status" value="1"/>
</dbReference>
<dbReference type="Gene3D" id="3.30.70.920">
    <property type="match status" value="1"/>
</dbReference>
<keyword evidence="2" id="KW-0238">DNA-binding</keyword>
<protein>
    <submittedName>
        <fullName evidence="5">Lrp/AsnC family transcriptional regulator</fullName>
    </submittedName>
</protein>
<evidence type="ECO:0000256" key="1">
    <source>
        <dbReference type="ARBA" id="ARBA00023015"/>
    </source>
</evidence>
<dbReference type="AlphaFoldDB" id="A0A9E7ZT77"/>
<evidence type="ECO:0000313" key="5">
    <source>
        <dbReference type="EMBL" id="UZF86661.1"/>
    </source>
</evidence>
<dbReference type="InterPro" id="IPR036388">
    <property type="entry name" value="WH-like_DNA-bd_sf"/>
</dbReference>
<evidence type="ECO:0000256" key="3">
    <source>
        <dbReference type="ARBA" id="ARBA00023163"/>
    </source>
</evidence>
<dbReference type="EMBL" id="CP102774">
    <property type="protein sequence ID" value="UZF86661.1"/>
    <property type="molecule type" value="Genomic_DNA"/>
</dbReference>
<dbReference type="InterPro" id="IPR011008">
    <property type="entry name" value="Dimeric_a/b-barrel"/>
</dbReference>
<dbReference type="PANTHER" id="PTHR30154:SF53">
    <property type="entry name" value="HTH-TYPE TRANSCRIPTIONAL REGULATOR LRPC"/>
    <property type="match status" value="1"/>
</dbReference>
<name>A0A9E7ZT77_9HYPH</name>
<dbReference type="InterPro" id="IPR036390">
    <property type="entry name" value="WH_DNA-bd_sf"/>
</dbReference>
<dbReference type="Gene3D" id="1.10.10.10">
    <property type="entry name" value="Winged helix-like DNA-binding domain superfamily/Winged helix DNA-binding domain"/>
    <property type="match status" value="1"/>
</dbReference>
<dbReference type="PRINTS" id="PR00033">
    <property type="entry name" value="HTHASNC"/>
</dbReference>
<dbReference type="GO" id="GO:0006355">
    <property type="term" value="P:regulation of DNA-templated transcription"/>
    <property type="evidence" value="ECO:0007669"/>
    <property type="project" value="UniProtKB-ARBA"/>
</dbReference>
<evidence type="ECO:0000259" key="4">
    <source>
        <dbReference type="PROSITE" id="PS50956"/>
    </source>
</evidence>
<dbReference type="InterPro" id="IPR011991">
    <property type="entry name" value="ArsR-like_HTH"/>
</dbReference>
<gene>
    <name evidence="5" type="ORF">NWE54_23310</name>
</gene>
<reference evidence="5" key="1">
    <citation type="submission" date="2022-08" db="EMBL/GenBank/DDBJ databases">
        <title>Complete Genome Sequences of 2 Bosea sp. soil isolates.</title>
        <authorList>
            <person name="Alvarez Arevalo M."/>
            <person name="Sterndorff E.B."/>
            <person name="Faurdal D."/>
            <person name="Joergensen T.S."/>
            <person name="Weber T."/>
        </authorList>
    </citation>
    <scope>NUCLEOTIDE SEQUENCE</scope>
    <source>
        <strain evidence="5">NBC_00436</strain>
    </source>
</reference>
<dbReference type="GO" id="GO:0043200">
    <property type="term" value="P:response to amino acid"/>
    <property type="evidence" value="ECO:0007669"/>
    <property type="project" value="TreeGrafter"/>
</dbReference>
<dbReference type="PROSITE" id="PS00519">
    <property type="entry name" value="HTH_ASNC_1"/>
    <property type="match status" value="1"/>
</dbReference>
<dbReference type="InterPro" id="IPR000485">
    <property type="entry name" value="AsnC-type_HTH_dom"/>
</dbReference>
<dbReference type="InterPro" id="IPR019885">
    <property type="entry name" value="Tscrpt_reg_HTH_AsnC-type_CS"/>
</dbReference>
<dbReference type="InterPro" id="IPR019887">
    <property type="entry name" value="Tscrpt_reg_AsnC/Lrp_C"/>
</dbReference>
<keyword evidence="3" id="KW-0804">Transcription</keyword>
<accession>A0A9E7ZT77</accession>
<dbReference type="InterPro" id="IPR019888">
    <property type="entry name" value="Tscrpt_reg_AsnC-like"/>
</dbReference>
<dbReference type="SUPFAM" id="SSF54909">
    <property type="entry name" value="Dimeric alpha+beta barrel"/>
    <property type="match status" value="1"/>
</dbReference>
<dbReference type="PANTHER" id="PTHR30154">
    <property type="entry name" value="LEUCINE-RESPONSIVE REGULATORY PROTEIN"/>
    <property type="match status" value="1"/>
</dbReference>
<dbReference type="Pfam" id="PF01037">
    <property type="entry name" value="AsnC_trans_reg"/>
    <property type="match status" value="1"/>
</dbReference>
<dbReference type="GO" id="GO:0005829">
    <property type="term" value="C:cytosol"/>
    <property type="evidence" value="ECO:0007669"/>
    <property type="project" value="TreeGrafter"/>
</dbReference>
<dbReference type="SUPFAM" id="SSF46785">
    <property type="entry name" value="Winged helix' DNA-binding domain"/>
    <property type="match status" value="1"/>
</dbReference>
<keyword evidence="1" id="KW-0805">Transcription regulation</keyword>
<feature type="domain" description="HTH asnC-type" evidence="4">
    <location>
        <begin position="118"/>
        <end position="196"/>
    </location>
</feature>
<dbReference type="SMART" id="SM00344">
    <property type="entry name" value="HTH_ASNC"/>
    <property type="match status" value="1"/>
</dbReference>
<sequence length="257" mass="28382">MTLHSFIVSADAGATEKETSAKADADARMRVLNMAFSMAKRAAADRHATPICAPKQAPPAREQCFRSQDVPFRANFRFVTAAEKQTRWPHPCDKTPFPCYMMAHRTAGDDMARPSDAAKDRELIRILTENARLPLSEIAKQLGVSRATAQGRLSRLERDGVIAGYTTILGKASRPATTISALILIELEMKQQGGVVAALKKRPEIVQCHTLSGHFDLSVKIECETSSDLDTIIDWIAEMEGVRRTTSSVILARKFER</sequence>
<dbReference type="CDD" id="cd00090">
    <property type="entry name" value="HTH_ARSR"/>
    <property type="match status" value="1"/>
</dbReference>